<dbReference type="InterPro" id="IPR044855">
    <property type="entry name" value="CoA-Trfase_III_dom3_sf"/>
</dbReference>
<name>A0A9D2P0N1_9FIRM</name>
<dbReference type="Pfam" id="PF02515">
    <property type="entry name" value="CoA_transf_3"/>
    <property type="match status" value="1"/>
</dbReference>
<dbReference type="PANTHER" id="PTHR48228">
    <property type="entry name" value="SUCCINYL-COA--D-CITRAMALATE COA-TRANSFERASE"/>
    <property type="match status" value="1"/>
</dbReference>
<dbReference type="InterPro" id="IPR050509">
    <property type="entry name" value="CoA-transferase_III"/>
</dbReference>
<organism evidence="1 2">
    <name type="scientific">Candidatus Intestinimonas pullistercoris</name>
    <dbReference type="NCBI Taxonomy" id="2838623"/>
    <lineage>
        <taxon>Bacteria</taxon>
        <taxon>Bacillati</taxon>
        <taxon>Bacillota</taxon>
        <taxon>Clostridia</taxon>
        <taxon>Eubacteriales</taxon>
        <taxon>Intestinimonas</taxon>
    </lineage>
</organism>
<keyword evidence="1" id="KW-0808">Transferase</keyword>
<proteinExistence type="predicted"/>
<evidence type="ECO:0000313" key="1">
    <source>
        <dbReference type="EMBL" id="HJC40943.1"/>
    </source>
</evidence>
<dbReference type="Gene3D" id="3.30.1540.10">
    <property type="entry name" value="formyl-coa transferase, domain 3"/>
    <property type="match status" value="1"/>
</dbReference>
<protein>
    <submittedName>
        <fullName evidence="1">CoA transferase</fullName>
    </submittedName>
</protein>
<dbReference type="Proteomes" id="UP000823882">
    <property type="component" value="Unassembled WGS sequence"/>
</dbReference>
<dbReference type="SUPFAM" id="SSF89796">
    <property type="entry name" value="CoA-transferase family III (CaiB/BaiF)"/>
    <property type="match status" value="1"/>
</dbReference>
<reference evidence="1" key="2">
    <citation type="submission" date="2021-04" db="EMBL/GenBank/DDBJ databases">
        <authorList>
            <person name="Gilroy R."/>
        </authorList>
    </citation>
    <scope>NUCLEOTIDE SEQUENCE</scope>
    <source>
        <strain evidence="1">CHK186-1790</strain>
    </source>
</reference>
<gene>
    <name evidence="1" type="ORF">H9701_05250</name>
</gene>
<evidence type="ECO:0000313" key="2">
    <source>
        <dbReference type="Proteomes" id="UP000823882"/>
    </source>
</evidence>
<dbReference type="AlphaFoldDB" id="A0A9D2P0N1"/>
<dbReference type="InterPro" id="IPR003673">
    <property type="entry name" value="CoA-Trfase_fam_III"/>
</dbReference>
<dbReference type="Gene3D" id="3.40.50.10540">
    <property type="entry name" value="Crotonobetainyl-coa:carnitine coa-transferase, domain 1"/>
    <property type="match status" value="1"/>
</dbReference>
<accession>A0A9D2P0N1</accession>
<dbReference type="PANTHER" id="PTHR48228:SF2">
    <property type="entry name" value="E-CINNAMOYL-COA:R-PHENYLLACTATE COA TRANSFERASE LARGE SUBUNIT"/>
    <property type="match status" value="1"/>
</dbReference>
<dbReference type="GO" id="GO:0016740">
    <property type="term" value="F:transferase activity"/>
    <property type="evidence" value="ECO:0007669"/>
    <property type="project" value="UniProtKB-KW"/>
</dbReference>
<dbReference type="InterPro" id="IPR023606">
    <property type="entry name" value="CoA-Trfase_III_dom_1_sf"/>
</dbReference>
<comment type="caution">
    <text evidence="1">The sequence shown here is derived from an EMBL/GenBank/DDBJ whole genome shotgun (WGS) entry which is preliminary data.</text>
</comment>
<reference evidence="1" key="1">
    <citation type="journal article" date="2021" name="PeerJ">
        <title>Extensive microbial diversity within the chicken gut microbiome revealed by metagenomics and culture.</title>
        <authorList>
            <person name="Gilroy R."/>
            <person name="Ravi A."/>
            <person name="Getino M."/>
            <person name="Pursley I."/>
            <person name="Horton D.L."/>
            <person name="Alikhan N.F."/>
            <person name="Baker D."/>
            <person name="Gharbi K."/>
            <person name="Hall N."/>
            <person name="Watson M."/>
            <person name="Adriaenssens E.M."/>
            <person name="Foster-Nyarko E."/>
            <person name="Jarju S."/>
            <person name="Secka A."/>
            <person name="Antonio M."/>
            <person name="Oren A."/>
            <person name="Chaudhuri R.R."/>
            <person name="La Ragione R."/>
            <person name="Hildebrand F."/>
            <person name="Pallen M.J."/>
        </authorList>
    </citation>
    <scope>NUCLEOTIDE SEQUENCE</scope>
    <source>
        <strain evidence="1">CHK186-1790</strain>
    </source>
</reference>
<sequence>MGPLENIKVVELATYLAAPTCARVLADWGADVIKVEPLKGDIYRTMGPTQMCPITEKANPTFDNHNSGKKYVALNLRSAEGMEAFHRLLAQADVFVTNNRPDALEAMHLTYDDLKDKYPRLIFAHVLGYGEKGPDYNKPGFDYTAFFSRSGILADLAPAGGPPCNIVTGMGDHAVSISLAAGICAALYHRTTTGLGEKVDCGLLQVGCFLLQAPIQSGYYGKVMPRTRYDPNQANSNTYQCSDGEWIFLAATDYNRQFPKLCKEVFNRPDLLEDPRFNDRLSSIKNKAELVKVYDEIFKTKTQDEWCELLEKADIAHERLQHFKDLPTDPQVLANNYMYEYTYEDGTKTVFANAPVHFGCIDHEHYRMRTSGPIGCDNDAVLQGVGYTPEELAALREAGAIG</sequence>
<dbReference type="EMBL" id="DWWJ01000094">
    <property type="protein sequence ID" value="HJC40943.1"/>
    <property type="molecule type" value="Genomic_DNA"/>
</dbReference>